<reference evidence="2 3" key="1">
    <citation type="journal article" date="2023" name="G3 (Bethesda)">
        <title>A chromosome-length genome assembly and annotation of blackberry (Rubus argutus, cv. 'Hillquist').</title>
        <authorList>
            <person name="Bruna T."/>
            <person name="Aryal R."/>
            <person name="Dudchenko O."/>
            <person name="Sargent D.J."/>
            <person name="Mead D."/>
            <person name="Buti M."/>
            <person name="Cavallini A."/>
            <person name="Hytonen T."/>
            <person name="Andres J."/>
            <person name="Pham M."/>
            <person name="Weisz D."/>
            <person name="Mascagni F."/>
            <person name="Usai G."/>
            <person name="Natali L."/>
            <person name="Bassil N."/>
            <person name="Fernandez G.E."/>
            <person name="Lomsadze A."/>
            <person name="Armour M."/>
            <person name="Olukolu B."/>
            <person name="Poorten T."/>
            <person name="Britton C."/>
            <person name="Davik J."/>
            <person name="Ashrafi H."/>
            <person name="Aiden E.L."/>
            <person name="Borodovsky M."/>
            <person name="Worthington M."/>
        </authorList>
    </citation>
    <scope>NUCLEOTIDE SEQUENCE [LARGE SCALE GENOMIC DNA]</scope>
    <source>
        <strain evidence="2">PI 553951</strain>
    </source>
</reference>
<dbReference type="InterPro" id="IPR027417">
    <property type="entry name" value="P-loop_NTPase"/>
</dbReference>
<dbReference type="InterPro" id="IPR002182">
    <property type="entry name" value="NB-ARC"/>
</dbReference>
<dbReference type="GO" id="GO:0043531">
    <property type="term" value="F:ADP binding"/>
    <property type="evidence" value="ECO:0007669"/>
    <property type="project" value="InterPro"/>
</dbReference>
<feature type="domain" description="NB-ARC" evidence="1">
    <location>
        <begin position="2"/>
        <end position="53"/>
    </location>
</feature>
<dbReference type="Proteomes" id="UP001457282">
    <property type="component" value="Unassembled WGS sequence"/>
</dbReference>
<sequence>MERLCSGLPKHNGGAVIVTTRLKQVAQKMGKQHSLVHVKPLDRVICWRIFKETFKNRFENFRDFLLDIAKEIKDRSMSRFTVCCQDTGRKLS</sequence>
<comment type="caution">
    <text evidence="2">The sequence shown here is derived from an EMBL/GenBank/DDBJ whole genome shotgun (WGS) entry which is preliminary data.</text>
</comment>
<dbReference type="EMBL" id="JBEDUW010000001">
    <property type="protein sequence ID" value="KAK9949558.1"/>
    <property type="molecule type" value="Genomic_DNA"/>
</dbReference>
<accession>A0AAW1YLN3</accession>
<name>A0AAW1YLN3_RUBAR</name>
<evidence type="ECO:0000313" key="3">
    <source>
        <dbReference type="Proteomes" id="UP001457282"/>
    </source>
</evidence>
<dbReference type="AlphaFoldDB" id="A0AAW1YLN3"/>
<evidence type="ECO:0000259" key="1">
    <source>
        <dbReference type="Pfam" id="PF00931"/>
    </source>
</evidence>
<evidence type="ECO:0000313" key="2">
    <source>
        <dbReference type="EMBL" id="KAK9949558.1"/>
    </source>
</evidence>
<keyword evidence="3" id="KW-1185">Reference proteome</keyword>
<dbReference type="Pfam" id="PF00931">
    <property type="entry name" value="NB-ARC"/>
    <property type="match status" value="1"/>
</dbReference>
<proteinExistence type="predicted"/>
<organism evidence="2 3">
    <name type="scientific">Rubus argutus</name>
    <name type="common">Southern blackberry</name>
    <dbReference type="NCBI Taxonomy" id="59490"/>
    <lineage>
        <taxon>Eukaryota</taxon>
        <taxon>Viridiplantae</taxon>
        <taxon>Streptophyta</taxon>
        <taxon>Embryophyta</taxon>
        <taxon>Tracheophyta</taxon>
        <taxon>Spermatophyta</taxon>
        <taxon>Magnoliopsida</taxon>
        <taxon>eudicotyledons</taxon>
        <taxon>Gunneridae</taxon>
        <taxon>Pentapetalae</taxon>
        <taxon>rosids</taxon>
        <taxon>fabids</taxon>
        <taxon>Rosales</taxon>
        <taxon>Rosaceae</taxon>
        <taxon>Rosoideae</taxon>
        <taxon>Rosoideae incertae sedis</taxon>
        <taxon>Rubus</taxon>
    </lineage>
</organism>
<protein>
    <recommendedName>
        <fullName evidence="1">NB-ARC domain-containing protein</fullName>
    </recommendedName>
</protein>
<dbReference type="SUPFAM" id="SSF52540">
    <property type="entry name" value="P-loop containing nucleoside triphosphate hydrolases"/>
    <property type="match status" value="1"/>
</dbReference>
<gene>
    <name evidence="2" type="ORF">M0R45_005075</name>
</gene>